<keyword evidence="1" id="KW-0479">Metal-binding</keyword>
<evidence type="ECO:0000313" key="5">
    <source>
        <dbReference type="EMBL" id="CAB3235377.1"/>
    </source>
</evidence>
<evidence type="ECO:0000256" key="2">
    <source>
        <dbReference type="ARBA" id="ARBA00022771"/>
    </source>
</evidence>
<evidence type="ECO:0000256" key="3">
    <source>
        <dbReference type="ARBA" id="ARBA00022833"/>
    </source>
</evidence>
<keyword evidence="6" id="KW-1185">Reference proteome</keyword>
<comment type="caution">
    <text evidence="5">The sequence shown here is derived from an EMBL/GenBank/DDBJ whole genome shotgun (WGS) entry which is preliminary data.</text>
</comment>
<dbReference type="OrthoDB" id="7438973at2759"/>
<name>A0A8S0ZPN3_ARCPL</name>
<evidence type="ECO:0000256" key="1">
    <source>
        <dbReference type="ARBA" id="ARBA00022723"/>
    </source>
</evidence>
<dbReference type="GO" id="GO:0008270">
    <property type="term" value="F:zinc ion binding"/>
    <property type="evidence" value="ECO:0007669"/>
    <property type="project" value="UniProtKB-KW"/>
</dbReference>
<accession>A0A8S0ZPN3</accession>
<keyword evidence="2" id="KW-0863">Zinc-finger</keyword>
<dbReference type="Gene3D" id="2.20.25.240">
    <property type="match status" value="2"/>
</dbReference>
<evidence type="ECO:0000313" key="6">
    <source>
        <dbReference type="Proteomes" id="UP000494106"/>
    </source>
</evidence>
<sequence>MIPSGLKNNLLMLNGYTFSRMSTGLRWYCSKKKGGCKAKVILDSNRKVVYAGNEHNHAPPQYHITANGNYVHIKEYIMIPSGHKNKLLMFRGYTYSMMHTGRRWYCSKRMSGCKAKVALDSFGKISHVEYDHDHAPPTYHVTSTGKYVFIKR</sequence>
<keyword evidence="3" id="KW-0862">Zinc</keyword>
<dbReference type="Pfam" id="PF04500">
    <property type="entry name" value="FLYWCH"/>
    <property type="match status" value="1"/>
</dbReference>
<dbReference type="Proteomes" id="UP000494106">
    <property type="component" value="Unassembled WGS sequence"/>
</dbReference>
<gene>
    <name evidence="5" type="ORF">APLA_LOCUS6067</name>
</gene>
<reference evidence="5 6" key="1">
    <citation type="submission" date="2020-04" db="EMBL/GenBank/DDBJ databases">
        <authorList>
            <person name="Wallbank WR R."/>
            <person name="Pardo Diaz C."/>
            <person name="Kozak K."/>
            <person name="Martin S."/>
            <person name="Jiggins C."/>
            <person name="Moest M."/>
            <person name="Warren A I."/>
            <person name="Byers J.R.P. K."/>
            <person name="Montejo-Kovacevich G."/>
            <person name="Yen C E."/>
        </authorList>
    </citation>
    <scope>NUCLEOTIDE SEQUENCE [LARGE SCALE GENOMIC DNA]</scope>
</reference>
<dbReference type="InterPro" id="IPR007588">
    <property type="entry name" value="Znf_FLYWCH"/>
</dbReference>
<proteinExistence type="predicted"/>
<protein>
    <recommendedName>
        <fullName evidence="4">FLYWCH-type domain-containing protein</fullName>
    </recommendedName>
</protein>
<evidence type="ECO:0000259" key="4">
    <source>
        <dbReference type="Pfam" id="PF04500"/>
    </source>
</evidence>
<feature type="domain" description="FLYWCH-type" evidence="4">
    <location>
        <begin position="4"/>
        <end position="57"/>
    </location>
</feature>
<organism evidence="5 6">
    <name type="scientific">Arctia plantaginis</name>
    <name type="common">Wood tiger moth</name>
    <name type="synonym">Phalaena plantaginis</name>
    <dbReference type="NCBI Taxonomy" id="874455"/>
    <lineage>
        <taxon>Eukaryota</taxon>
        <taxon>Metazoa</taxon>
        <taxon>Ecdysozoa</taxon>
        <taxon>Arthropoda</taxon>
        <taxon>Hexapoda</taxon>
        <taxon>Insecta</taxon>
        <taxon>Pterygota</taxon>
        <taxon>Neoptera</taxon>
        <taxon>Endopterygota</taxon>
        <taxon>Lepidoptera</taxon>
        <taxon>Glossata</taxon>
        <taxon>Ditrysia</taxon>
        <taxon>Noctuoidea</taxon>
        <taxon>Erebidae</taxon>
        <taxon>Arctiinae</taxon>
        <taxon>Arctia</taxon>
    </lineage>
</organism>
<dbReference type="EMBL" id="CADEBC010000485">
    <property type="protein sequence ID" value="CAB3235377.1"/>
    <property type="molecule type" value="Genomic_DNA"/>
</dbReference>
<dbReference type="AlphaFoldDB" id="A0A8S0ZPN3"/>